<dbReference type="InterPro" id="IPR012347">
    <property type="entry name" value="Ferritin-like"/>
</dbReference>
<comment type="caution">
    <text evidence="11">The sequence shown here is derived from an EMBL/GenBank/DDBJ whole genome shotgun (WGS) entry which is preliminary data.</text>
</comment>
<dbReference type="EMBL" id="QDKL01000003">
    <property type="protein sequence ID" value="RZF20497.1"/>
    <property type="molecule type" value="Genomic_DNA"/>
</dbReference>
<evidence type="ECO:0000313" key="11">
    <source>
        <dbReference type="EMBL" id="RZF20497.1"/>
    </source>
</evidence>
<dbReference type="PRINTS" id="PR00601">
    <property type="entry name" value="BACFERRITIN"/>
</dbReference>
<dbReference type="RefSeq" id="WP_115362365.1">
    <property type="nucleotide sequence ID" value="NZ_QDKL01000003.1"/>
</dbReference>
<keyword evidence="9" id="KW-0479">Metal-binding</keyword>
<evidence type="ECO:0000256" key="4">
    <source>
        <dbReference type="ARBA" id="ARBA00022496"/>
    </source>
</evidence>
<sequence>MKGNQEVIDIFNELLTQELSAIDLYFLHSRLFQDMGLTKLYERIDHEKDDETIHATKLIERIIFLEGMPELGTRLPYRPSRDVKKLISDELEYELANSKKLKEAIALCEKYSDFVSRDILLELLSDTENDHIDWLETQLSLIEKVGIENYLQTASESV</sequence>
<evidence type="ECO:0000256" key="2">
    <source>
        <dbReference type="ARBA" id="ARBA00022434"/>
    </source>
</evidence>
<accession>A0ABY0IGL9</accession>
<dbReference type="Pfam" id="PF00210">
    <property type="entry name" value="Ferritin"/>
    <property type="match status" value="1"/>
</dbReference>
<dbReference type="InterPro" id="IPR009078">
    <property type="entry name" value="Ferritin-like_SF"/>
</dbReference>
<dbReference type="PIRSF" id="PIRSF002560">
    <property type="entry name" value="Bacterioferritin"/>
    <property type="match status" value="1"/>
</dbReference>
<feature type="domain" description="Ferritin-like diiron" evidence="10">
    <location>
        <begin position="1"/>
        <end position="146"/>
    </location>
</feature>
<keyword evidence="5" id="KW-0560">Oxidoreductase</keyword>
<dbReference type="CDD" id="cd00907">
    <property type="entry name" value="Bacterioferritin"/>
    <property type="match status" value="1"/>
</dbReference>
<comment type="catalytic activity">
    <reaction evidence="8">
        <text>Fe(2+)(in) = Fe(2+)(out)</text>
        <dbReference type="Rhea" id="RHEA:28486"/>
        <dbReference type="ChEBI" id="CHEBI:29033"/>
    </reaction>
</comment>
<evidence type="ECO:0000259" key="10">
    <source>
        <dbReference type="PROSITE" id="PS50905"/>
    </source>
</evidence>
<evidence type="ECO:0000256" key="6">
    <source>
        <dbReference type="ARBA" id="ARBA00023004"/>
    </source>
</evidence>
<keyword evidence="2 9" id="KW-0409">Iron storage</keyword>
<keyword evidence="12" id="KW-1185">Reference proteome</keyword>
<dbReference type="EC" id="1.16.3.1" evidence="9"/>
<dbReference type="PANTHER" id="PTHR30295">
    <property type="entry name" value="BACTERIOFERRITIN"/>
    <property type="match status" value="1"/>
</dbReference>
<dbReference type="NCBIfam" id="TIGR00754">
    <property type="entry name" value="bfr"/>
    <property type="match status" value="1"/>
</dbReference>
<comment type="function">
    <text evidence="9">Iron-storage protein, whose ferroxidase center binds Fe(2+), oxidizes it using dioxygen to Fe(3+), and participates in the subsequent Fe(3+) oxide mineral core formation within the central cavity of the BFR protein shell.</text>
</comment>
<protein>
    <recommendedName>
        <fullName evidence="9">Bacterioferritin</fullName>
        <ecNumber evidence="9">1.16.3.1</ecNumber>
    </recommendedName>
</protein>
<keyword evidence="7" id="KW-0406">Ion transport</keyword>
<dbReference type="PROSITE" id="PS50905">
    <property type="entry name" value="FERRITIN_LIKE"/>
    <property type="match status" value="1"/>
</dbReference>
<keyword evidence="6 9" id="KW-0408">Iron</keyword>
<evidence type="ECO:0000256" key="7">
    <source>
        <dbReference type="ARBA" id="ARBA00023065"/>
    </source>
</evidence>
<dbReference type="SUPFAM" id="SSF47240">
    <property type="entry name" value="Ferritin-like"/>
    <property type="match status" value="1"/>
</dbReference>
<name>A0ABY0IGL9_9BACT</name>
<dbReference type="InterPro" id="IPR008331">
    <property type="entry name" value="Ferritin_DPS_dom"/>
</dbReference>
<dbReference type="PANTHER" id="PTHR30295:SF9">
    <property type="entry name" value="BACTERIOFERRITIN"/>
    <property type="match status" value="1"/>
</dbReference>
<evidence type="ECO:0000256" key="5">
    <source>
        <dbReference type="ARBA" id="ARBA00023002"/>
    </source>
</evidence>
<dbReference type="Gene3D" id="1.20.1260.10">
    <property type="match status" value="1"/>
</dbReference>
<proteinExistence type="inferred from homology"/>
<organism evidence="11 12">
    <name type="scientific">Halobacteriovorax vibrionivorans</name>
    <dbReference type="NCBI Taxonomy" id="2152716"/>
    <lineage>
        <taxon>Bacteria</taxon>
        <taxon>Pseudomonadati</taxon>
        <taxon>Bdellovibrionota</taxon>
        <taxon>Bacteriovoracia</taxon>
        <taxon>Bacteriovoracales</taxon>
        <taxon>Halobacteriovoraceae</taxon>
        <taxon>Halobacteriovorax</taxon>
    </lineage>
</organism>
<gene>
    <name evidence="11" type="primary">bfr</name>
    <name evidence="11" type="ORF">DAY19_10945</name>
</gene>
<dbReference type="Proteomes" id="UP000443582">
    <property type="component" value="Unassembled WGS sequence"/>
</dbReference>
<evidence type="ECO:0000256" key="1">
    <source>
        <dbReference type="ARBA" id="ARBA00008093"/>
    </source>
</evidence>
<dbReference type="InterPro" id="IPR002024">
    <property type="entry name" value="Bacterioferritin"/>
</dbReference>
<reference evidence="12" key="1">
    <citation type="journal article" date="2019" name="Int. J. Syst. Evol. Microbiol.">
        <title>Halobacteriovorax valvorus sp. nov., a novel prokaryotic predator isolated from coastal seawater of China.</title>
        <authorList>
            <person name="Chen M.-X."/>
        </authorList>
    </citation>
    <scope>NUCLEOTIDE SEQUENCE [LARGE SCALE GENOMIC DNA]</scope>
    <source>
        <strain evidence="12">BL9</strain>
    </source>
</reference>
<evidence type="ECO:0000256" key="8">
    <source>
        <dbReference type="ARBA" id="ARBA00036243"/>
    </source>
</evidence>
<evidence type="ECO:0000313" key="12">
    <source>
        <dbReference type="Proteomes" id="UP000443582"/>
    </source>
</evidence>
<keyword evidence="4" id="KW-0410">Iron transport</keyword>
<keyword evidence="3" id="KW-0813">Transport</keyword>
<evidence type="ECO:0000256" key="3">
    <source>
        <dbReference type="ARBA" id="ARBA00022448"/>
    </source>
</evidence>
<comment type="catalytic activity">
    <reaction evidence="9">
        <text>4 Fe(2+) + O2 + 4 H(+) = 4 Fe(3+) + 2 H2O</text>
        <dbReference type="Rhea" id="RHEA:11148"/>
        <dbReference type="ChEBI" id="CHEBI:15377"/>
        <dbReference type="ChEBI" id="CHEBI:15378"/>
        <dbReference type="ChEBI" id="CHEBI:15379"/>
        <dbReference type="ChEBI" id="CHEBI:29033"/>
        <dbReference type="ChEBI" id="CHEBI:29034"/>
        <dbReference type="EC" id="1.16.3.1"/>
    </reaction>
</comment>
<comment type="similarity">
    <text evidence="1 9">Belongs to the bacterioferritin family.</text>
</comment>
<dbReference type="InterPro" id="IPR009040">
    <property type="entry name" value="Ferritin-like_diiron"/>
</dbReference>
<evidence type="ECO:0000256" key="9">
    <source>
        <dbReference type="PIRNR" id="PIRNR002560"/>
    </source>
</evidence>